<sequence length="204" mass="23089">MRPFTAIAVALVAVAVNTVVAVPALDGVVPHVRIPSRSPPNRPWSPPSTPISPTTGQERKRNRSPPGTPIMSTTGQEHKRFNQSPSPRAAQRTVINCASFMNTKKKAHSSFDLRDTTPGMEWMNHRSGDYCFTYGTFRDNHNAGEFRCYQDKKKASAYHNELRTRYLQGEVDFYMEHVDELSCYYSVVKDEYAAKHMPKSPRLN</sequence>
<name>A0A4P9Z2T3_9FUNG</name>
<evidence type="ECO:0000256" key="2">
    <source>
        <dbReference type="SAM" id="SignalP"/>
    </source>
</evidence>
<accession>A0A4P9Z2T3</accession>
<keyword evidence="4" id="KW-1185">Reference proteome</keyword>
<proteinExistence type="predicted"/>
<evidence type="ECO:0000313" key="3">
    <source>
        <dbReference type="EMBL" id="RKP26814.1"/>
    </source>
</evidence>
<dbReference type="AlphaFoldDB" id="A0A4P9Z2T3"/>
<evidence type="ECO:0000313" key="4">
    <source>
        <dbReference type="Proteomes" id="UP000278143"/>
    </source>
</evidence>
<feature type="compositionally biased region" description="Pro residues" evidence="1">
    <location>
        <begin position="37"/>
        <end position="50"/>
    </location>
</feature>
<evidence type="ECO:0000256" key="1">
    <source>
        <dbReference type="SAM" id="MobiDB-lite"/>
    </source>
</evidence>
<feature type="signal peptide" evidence="2">
    <location>
        <begin position="1"/>
        <end position="21"/>
    </location>
</feature>
<keyword evidence="2" id="KW-0732">Signal</keyword>
<dbReference type="Proteomes" id="UP000278143">
    <property type="component" value="Unassembled WGS sequence"/>
</dbReference>
<protein>
    <submittedName>
        <fullName evidence="3">Uncharacterized protein</fullName>
    </submittedName>
</protein>
<organism evidence="3 4">
    <name type="scientific">Syncephalis pseudoplumigaleata</name>
    <dbReference type="NCBI Taxonomy" id="1712513"/>
    <lineage>
        <taxon>Eukaryota</taxon>
        <taxon>Fungi</taxon>
        <taxon>Fungi incertae sedis</taxon>
        <taxon>Zoopagomycota</taxon>
        <taxon>Zoopagomycotina</taxon>
        <taxon>Zoopagomycetes</taxon>
        <taxon>Zoopagales</taxon>
        <taxon>Piptocephalidaceae</taxon>
        <taxon>Syncephalis</taxon>
    </lineage>
</organism>
<gene>
    <name evidence="3" type="ORF">SYNPS1DRAFT_27513</name>
</gene>
<dbReference type="EMBL" id="KZ989329">
    <property type="protein sequence ID" value="RKP26814.1"/>
    <property type="molecule type" value="Genomic_DNA"/>
</dbReference>
<reference evidence="4" key="1">
    <citation type="journal article" date="2018" name="Nat. Microbiol.">
        <title>Leveraging single-cell genomics to expand the fungal tree of life.</title>
        <authorList>
            <person name="Ahrendt S.R."/>
            <person name="Quandt C.A."/>
            <person name="Ciobanu D."/>
            <person name="Clum A."/>
            <person name="Salamov A."/>
            <person name="Andreopoulos B."/>
            <person name="Cheng J.F."/>
            <person name="Woyke T."/>
            <person name="Pelin A."/>
            <person name="Henrissat B."/>
            <person name="Reynolds N.K."/>
            <person name="Benny G.L."/>
            <person name="Smith M.E."/>
            <person name="James T.Y."/>
            <person name="Grigoriev I.V."/>
        </authorList>
    </citation>
    <scope>NUCLEOTIDE SEQUENCE [LARGE SCALE GENOMIC DNA]</scope>
    <source>
        <strain evidence="4">Benny S71-1</strain>
    </source>
</reference>
<feature type="chain" id="PRO_5020931947" evidence="2">
    <location>
        <begin position="22"/>
        <end position="204"/>
    </location>
</feature>
<feature type="region of interest" description="Disordered" evidence="1">
    <location>
        <begin position="31"/>
        <end position="89"/>
    </location>
</feature>